<dbReference type="Gene3D" id="2.60.40.1180">
    <property type="entry name" value="Golgi alpha-mannosidase II"/>
    <property type="match status" value="1"/>
</dbReference>
<feature type="domain" description="Glycosyl hydrolase family 13 catalytic" evidence="4">
    <location>
        <begin position="177"/>
        <end position="568"/>
    </location>
</feature>
<protein>
    <submittedName>
        <fullName evidence="5">Glycogen debranching protein GlgX</fullName>
    </submittedName>
</protein>
<dbReference type="Proteomes" id="UP001336314">
    <property type="component" value="Unassembled WGS sequence"/>
</dbReference>
<organism evidence="5 6">
    <name type="scientific">Alkalimonas cellulosilytica</name>
    <dbReference type="NCBI Taxonomy" id="3058395"/>
    <lineage>
        <taxon>Bacteria</taxon>
        <taxon>Pseudomonadati</taxon>
        <taxon>Pseudomonadota</taxon>
        <taxon>Gammaproteobacteria</taxon>
        <taxon>Alkalimonas</taxon>
    </lineage>
</organism>
<dbReference type="SUPFAM" id="SSF51445">
    <property type="entry name" value="(Trans)glycosidases"/>
    <property type="match status" value="1"/>
</dbReference>
<dbReference type="InterPro" id="IPR011837">
    <property type="entry name" value="Glycogen_debranch_GlgX"/>
</dbReference>
<name>A0ABU7J224_9GAMM</name>
<dbReference type="InterPro" id="IPR014756">
    <property type="entry name" value="Ig_E-set"/>
</dbReference>
<dbReference type="Gene3D" id="3.20.20.80">
    <property type="entry name" value="Glycosidases"/>
    <property type="match status" value="1"/>
</dbReference>
<dbReference type="PANTHER" id="PTHR43002">
    <property type="entry name" value="GLYCOGEN DEBRANCHING ENZYME"/>
    <property type="match status" value="1"/>
</dbReference>
<dbReference type="NCBIfam" id="TIGR02100">
    <property type="entry name" value="glgX_debranch"/>
    <property type="match status" value="1"/>
</dbReference>
<comment type="similarity">
    <text evidence="1">Belongs to the glycosyl hydrolase 13 family.</text>
</comment>
<dbReference type="SUPFAM" id="SSF81296">
    <property type="entry name" value="E set domains"/>
    <property type="match status" value="1"/>
</dbReference>
<gene>
    <name evidence="5" type="primary">glgX</name>
    <name evidence="5" type="ORF">QWY20_03745</name>
</gene>
<sequence length="698" mass="79391">MMGLQVPLLKTQVGQPKPLGPSSVATDEWNFAVYAPDARALTLWLFQPDTEEPIAELAFAGRTGDIWHLAVSGIPAGTLYALAASGEDNPAQGLRFDAERLLIDPYCKRLNRPQRFQEHLYQQKSPLFISKGVLTETDFDWQGVAKPQVPAEQTIIYEAHVKGLTMLHPEVPEKLRGTYLGLCHPSIIKHLQQLGITSIQLLPVASFMSEPRLEAMQLTNYWGYNPVNFFAPDPRYQLTDAVTEFKTMVRTFHQHGIEVILDVVFNHSAEAGDDGPVLSFRGLANRQYYLFHNHADITDFQSYCNFTGCGNTLNVAQPVTQKLVMDALRYWLTEMQVDGFRFDLAVTLGREHKRFNPYAAFFQIIAQDPVISEAKLIAEPWDVGPFGYHLGQFPANWAELNDKCRDSFRAFWRGNKGSLAEFTTRLLGSRDIFQKHRMPASCSVNYLCYHDGFTLQDLVSYEQKHNWLNGEENRDGHGHNLSCNHGVEGPSRDAKVIALRFLHKRNLAATLLLSQGIVHWLGGDELSHTQRGNNNAYCQDNDISWLNWQLDSEQKDFLQFVQQLMALRKRYPCLQQLSLLDEQYQWHGDKHQVQWYLPSGELKQSHDWHDPERACCLFSIQNTRDGNTLLFVFNAAHHEQTISLPAGEWGLLFDTALDKGLLQAANRHHGQYQQPAFSISLWQLDAERSKPAASESKA</sequence>
<dbReference type="Pfam" id="PF00128">
    <property type="entry name" value="Alpha-amylase"/>
    <property type="match status" value="1"/>
</dbReference>
<dbReference type="CDD" id="cd11326">
    <property type="entry name" value="AmyAc_Glg_debranch"/>
    <property type="match status" value="1"/>
</dbReference>
<dbReference type="InterPro" id="IPR006047">
    <property type="entry name" value="GH13_cat_dom"/>
</dbReference>
<dbReference type="InterPro" id="IPR044505">
    <property type="entry name" value="GlgX_Isoamylase_N_E_set"/>
</dbReference>
<accession>A0ABU7J224</accession>
<keyword evidence="6" id="KW-1185">Reference proteome</keyword>
<dbReference type="InterPro" id="IPR017853">
    <property type="entry name" value="GH"/>
</dbReference>
<dbReference type="InterPro" id="IPR013783">
    <property type="entry name" value="Ig-like_fold"/>
</dbReference>
<dbReference type="Pfam" id="PF02922">
    <property type="entry name" value="CBM_48"/>
    <property type="match status" value="1"/>
</dbReference>
<dbReference type="CDD" id="cd02856">
    <property type="entry name" value="E_set_GDE_Isoamylase_N"/>
    <property type="match status" value="1"/>
</dbReference>
<dbReference type="SMART" id="SM00642">
    <property type="entry name" value="Aamy"/>
    <property type="match status" value="1"/>
</dbReference>
<evidence type="ECO:0000259" key="4">
    <source>
        <dbReference type="SMART" id="SM00642"/>
    </source>
</evidence>
<evidence type="ECO:0000256" key="2">
    <source>
        <dbReference type="ARBA" id="ARBA00022801"/>
    </source>
</evidence>
<dbReference type="Gene3D" id="2.60.40.10">
    <property type="entry name" value="Immunoglobulins"/>
    <property type="match status" value="1"/>
</dbReference>
<evidence type="ECO:0000256" key="1">
    <source>
        <dbReference type="ARBA" id="ARBA00008061"/>
    </source>
</evidence>
<reference evidence="5 6" key="1">
    <citation type="submission" date="2023-07" db="EMBL/GenBank/DDBJ databases">
        <title>Alkalimonas sp., MEB108 novel, alkaliphilic bacterium isolated from Lonar Lake, India.</title>
        <authorList>
            <person name="Joshi A."/>
            <person name="Thite S."/>
        </authorList>
    </citation>
    <scope>NUCLEOTIDE SEQUENCE [LARGE SCALE GENOMIC DNA]</scope>
    <source>
        <strain evidence="5 6">MEB108</strain>
    </source>
</reference>
<dbReference type="InterPro" id="IPR013780">
    <property type="entry name" value="Glyco_hydro_b"/>
</dbReference>
<dbReference type="InterPro" id="IPR004193">
    <property type="entry name" value="Glyco_hydro_13_N"/>
</dbReference>
<evidence type="ECO:0000313" key="6">
    <source>
        <dbReference type="Proteomes" id="UP001336314"/>
    </source>
</evidence>
<evidence type="ECO:0000313" key="5">
    <source>
        <dbReference type="EMBL" id="MEE2000554.1"/>
    </source>
</evidence>
<keyword evidence="3" id="KW-0326">Glycosidase</keyword>
<proteinExistence type="inferred from homology"/>
<dbReference type="EMBL" id="JAUHLI010000003">
    <property type="protein sequence ID" value="MEE2000554.1"/>
    <property type="molecule type" value="Genomic_DNA"/>
</dbReference>
<keyword evidence="2" id="KW-0378">Hydrolase</keyword>
<comment type="caution">
    <text evidence="5">The sequence shown here is derived from an EMBL/GenBank/DDBJ whole genome shotgun (WGS) entry which is preliminary data.</text>
</comment>
<dbReference type="SUPFAM" id="SSF51011">
    <property type="entry name" value="Glycosyl hydrolase domain"/>
    <property type="match status" value="1"/>
</dbReference>
<evidence type="ECO:0000256" key="3">
    <source>
        <dbReference type="ARBA" id="ARBA00023295"/>
    </source>
</evidence>